<dbReference type="GO" id="GO:0005524">
    <property type="term" value="F:ATP binding"/>
    <property type="evidence" value="ECO:0007669"/>
    <property type="project" value="UniProtKB-KW"/>
</dbReference>
<dbReference type="SUPFAM" id="SSF52540">
    <property type="entry name" value="P-loop containing nucleoside triphosphate hydrolases"/>
    <property type="match status" value="1"/>
</dbReference>
<dbReference type="OrthoDB" id="1926275at2759"/>
<organism evidence="5 6">
    <name type="scientific">Tetracentron sinense</name>
    <name type="common">Spur-leaf</name>
    <dbReference type="NCBI Taxonomy" id="13715"/>
    <lineage>
        <taxon>Eukaryota</taxon>
        <taxon>Viridiplantae</taxon>
        <taxon>Streptophyta</taxon>
        <taxon>Embryophyta</taxon>
        <taxon>Tracheophyta</taxon>
        <taxon>Spermatophyta</taxon>
        <taxon>Magnoliopsida</taxon>
        <taxon>Trochodendrales</taxon>
        <taxon>Trochodendraceae</taxon>
        <taxon>Tetracentron</taxon>
    </lineage>
</organism>
<keyword evidence="2" id="KW-0547">Nucleotide-binding</keyword>
<dbReference type="OMA" id="HERHICC"/>
<dbReference type="InterPro" id="IPR032675">
    <property type="entry name" value="LRR_dom_sf"/>
</dbReference>
<dbReference type="InterPro" id="IPR042197">
    <property type="entry name" value="Apaf_helical"/>
</dbReference>
<dbReference type="Proteomes" id="UP000655225">
    <property type="component" value="Unassembled WGS sequence"/>
</dbReference>
<dbReference type="InterPro" id="IPR027417">
    <property type="entry name" value="P-loop_NTPase"/>
</dbReference>
<feature type="domain" description="Disease resistance protein At4g27190-like leucine-rich repeats" evidence="4">
    <location>
        <begin position="541"/>
        <end position="651"/>
    </location>
</feature>
<dbReference type="InterPro" id="IPR057135">
    <property type="entry name" value="At4g27190-like_LRR"/>
</dbReference>
<evidence type="ECO:0000313" key="6">
    <source>
        <dbReference type="Proteomes" id="UP000655225"/>
    </source>
</evidence>
<gene>
    <name evidence="5" type="ORF">HHK36_018633</name>
</gene>
<dbReference type="EMBL" id="JABCRI010000012">
    <property type="protein sequence ID" value="KAF8396995.1"/>
    <property type="molecule type" value="Genomic_DNA"/>
</dbReference>
<dbReference type="PANTHER" id="PTHR33463:SF198">
    <property type="entry name" value="RPP4C3"/>
    <property type="match status" value="1"/>
</dbReference>
<evidence type="ECO:0000313" key="5">
    <source>
        <dbReference type="EMBL" id="KAF8396995.1"/>
    </source>
</evidence>
<comment type="caution">
    <text evidence="5">The sequence shown here is derived from an EMBL/GenBank/DDBJ whole genome shotgun (WGS) entry which is preliminary data.</text>
</comment>
<dbReference type="InterPro" id="IPR050905">
    <property type="entry name" value="Plant_NBS-LRR"/>
</dbReference>
<evidence type="ECO:0008006" key="7">
    <source>
        <dbReference type="Google" id="ProtNLM"/>
    </source>
</evidence>
<keyword evidence="2" id="KW-0067">ATP-binding</keyword>
<name>A0A834YYT7_TETSI</name>
<dbReference type="Gene3D" id="3.80.10.10">
    <property type="entry name" value="Ribonuclease Inhibitor"/>
    <property type="match status" value="2"/>
</dbReference>
<feature type="domain" description="NB-ARC" evidence="3">
    <location>
        <begin position="1"/>
        <end position="140"/>
    </location>
</feature>
<dbReference type="Gene3D" id="3.40.50.300">
    <property type="entry name" value="P-loop containing nucleotide triphosphate hydrolases"/>
    <property type="match status" value="1"/>
</dbReference>
<evidence type="ECO:0000259" key="4">
    <source>
        <dbReference type="Pfam" id="PF23247"/>
    </source>
</evidence>
<evidence type="ECO:0000259" key="3">
    <source>
        <dbReference type="Pfam" id="PF00931"/>
    </source>
</evidence>
<dbReference type="AlphaFoldDB" id="A0A834YYT7"/>
<dbReference type="InterPro" id="IPR001611">
    <property type="entry name" value="Leu-rich_rpt"/>
</dbReference>
<dbReference type="Pfam" id="PF00931">
    <property type="entry name" value="NB-ARC"/>
    <property type="match status" value="1"/>
</dbReference>
<dbReference type="Pfam" id="PF13855">
    <property type="entry name" value="LRR_8"/>
    <property type="match status" value="1"/>
</dbReference>
<dbReference type="PANTHER" id="PTHR33463">
    <property type="entry name" value="NB-ARC DOMAIN-CONTAINING PROTEIN-RELATED"/>
    <property type="match status" value="1"/>
</dbReference>
<dbReference type="InterPro" id="IPR002182">
    <property type="entry name" value="NB-ARC"/>
</dbReference>
<dbReference type="GO" id="GO:0043531">
    <property type="term" value="F:ADP binding"/>
    <property type="evidence" value="ECO:0007669"/>
    <property type="project" value="InterPro"/>
</dbReference>
<sequence length="820" mass="93235">MGGVGKTTLVTEVCKKVKREKLYNEGVMVTVSRNHIKTIQRDLAEKLGIKLEEENEDVRAGHLMMRLQQEKTILLILDDLWEELELAKVGIPNPYKGDHKGCKIIITSRILDVCKMMRCQVNIEVKVLSDQDSWSLFRMKTDGAIDSPDLQDVVRNVVKECGGLPLAIVTLGAALGNKDRLVWEDALQQLKNSSPSEIPGMQEKYMGWGRVSFLNVDTLEEAKRRLHTMVEKLKASSLLLKGEGQFGIPLSFGNINKEGQFGIPLSFGNINKEFVKMHDLVRDVAISIASNTNNGFLAKPNAGLEEWSEMEQLKQCKRISLMHNNISKFSGIPECPHIRTLLLQCNRDFNQIPDSFFKGMESLVVLDLSFTSISSLPTSISCLKNLQILNLAESLLRELSLEGLEKLKVLNLRGTYIPELPAEISRLSNLKLLDLTNTPIIKVPEDTISKLFRLEQLYMGDSFCNWEVFVICADEKFIDSELPSPRSMRLNIIWFKSNPISDWVKKLLEKTEELSLVGTMPFIEPTIHSPTSLVAQREEEYCRDSTSILQSDLLQRLQNLTELKVENCSHWKEVFRYEGRERDQALLSKLRKLKLENLLGVTRIWNGVGSFGTMHNLEKLLVIRCGSLSNIFSLPLSRSIQQLGKLGIEECHSMENIISVGDNKLQQLQSITIFQNLQKMAIIKCNKLKQRLPISLARGLQKLEVLSIRKCEEIKVIIAEEECLRCSNLKRFPLGPESAPNLDEIKADEKWFRELEWEDESFKSRLQLLLHDRRGAKHPFPSDSDEPPPDLLLALAISINLRETDEERGLMDAILEEELV</sequence>
<accession>A0A834YYT7</accession>
<dbReference type="PRINTS" id="PR00364">
    <property type="entry name" value="DISEASERSIST"/>
</dbReference>
<keyword evidence="6" id="KW-1185">Reference proteome</keyword>
<dbReference type="Gene3D" id="1.10.8.430">
    <property type="entry name" value="Helical domain of apoptotic protease-activating factors"/>
    <property type="match status" value="1"/>
</dbReference>
<reference evidence="5 6" key="1">
    <citation type="submission" date="2020-04" db="EMBL/GenBank/DDBJ databases">
        <title>Plant Genome Project.</title>
        <authorList>
            <person name="Zhang R.-G."/>
        </authorList>
    </citation>
    <scope>NUCLEOTIDE SEQUENCE [LARGE SCALE GENOMIC DNA]</scope>
    <source>
        <strain evidence="5">YNK0</strain>
        <tissue evidence="5">Leaf</tissue>
    </source>
</reference>
<evidence type="ECO:0000256" key="1">
    <source>
        <dbReference type="ARBA" id="ARBA00008894"/>
    </source>
</evidence>
<feature type="domain" description="Disease resistance protein At4g27190-like leucine-rich repeats" evidence="4">
    <location>
        <begin position="667"/>
        <end position="712"/>
    </location>
</feature>
<proteinExistence type="inferred from homology"/>
<evidence type="ECO:0000256" key="2">
    <source>
        <dbReference type="ARBA" id="ARBA00022840"/>
    </source>
</evidence>
<dbReference type="SUPFAM" id="SSF52058">
    <property type="entry name" value="L domain-like"/>
    <property type="match status" value="1"/>
</dbReference>
<comment type="similarity">
    <text evidence="1">Belongs to the disease resistance NB-LRR family.</text>
</comment>
<protein>
    <recommendedName>
        <fullName evidence="7">NB-ARC domain-containing protein</fullName>
    </recommendedName>
</protein>
<dbReference type="Pfam" id="PF23247">
    <property type="entry name" value="LRR_RPS2"/>
    <property type="match status" value="2"/>
</dbReference>